<comment type="caution">
    <text evidence="1">The sequence shown here is derived from an EMBL/GenBank/DDBJ whole genome shotgun (WGS) entry which is preliminary data.</text>
</comment>
<evidence type="ECO:0000313" key="1">
    <source>
        <dbReference type="EMBL" id="KAJ9651598.1"/>
    </source>
</evidence>
<reference evidence="1" key="1">
    <citation type="submission" date="2022-10" db="EMBL/GenBank/DDBJ databases">
        <title>Culturing micro-colonial fungi from biological soil crusts in the Mojave desert and describing Neophaeococcomyces mojavensis, and introducing the new genera and species Taxawa tesnikishii.</title>
        <authorList>
            <person name="Kurbessoian T."/>
            <person name="Stajich J.E."/>
        </authorList>
    </citation>
    <scope>NUCLEOTIDE SEQUENCE</scope>
    <source>
        <strain evidence="1">JES_112</strain>
    </source>
</reference>
<gene>
    <name evidence="1" type="ORF">H2198_009127</name>
</gene>
<proteinExistence type="predicted"/>
<name>A0ACC2ZVE1_9EURO</name>
<organism evidence="1 2">
    <name type="scientific">Neophaeococcomyces mojaviensis</name>
    <dbReference type="NCBI Taxonomy" id="3383035"/>
    <lineage>
        <taxon>Eukaryota</taxon>
        <taxon>Fungi</taxon>
        <taxon>Dikarya</taxon>
        <taxon>Ascomycota</taxon>
        <taxon>Pezizomycotina</taxon>
        <taxon>Eurotiomycetes</taxon>
        <taxon>Chaetothyriomycetidae</taxon>
        <taxon>Chaetothyriales</taxon>
        <taxon>Chaetothyriales incertae sedis</taxon>
        <taxon>Neophaeococcomyces</taxon>
    </lineage>
</organism>
<evidence type="ECO:0000313" key="2">
    <source>
        <dbReference type="Proteomes" id="UP001172386"/>
    </source>
</evidence>
<dbReference type="EMBL" id="JAPDRQ010000246">
    <property type="protein sequence ID" value="KAJ9651598.1"/>
    <property type="molecule type" value="Genomic_DNA"/>
</dbReference>
<protein>
    <submittedName>
        <fullName evidence="1">Uncharacterized protein</fullName>
    </submittedName>
</protein>
<keyword evidence="2" id="KW-1185">Reference proteome</keyword>
<sequence length="170" mass="19600">MPRCQPKQCLLRGIQPSPQQKVQCGVCTRRCIFCDIWKLATLIHTHVPLSVRYSTTPEQLQRLSSNPSHDYRRSEKTIQAKMMTERSRVASIMSICTMEGAEESDGLHIAYNRCLKAVQDLLYEEAVLEEDLIRAPTPEYDSYSSHASRQQSHSHYYPEQRRPSMVRMAA</sequence>
<accession>A0ACC2ZVE1</accession>
<dbReference type="Proteomes" id="UP001172386">
    <property type="component" value="Unassembled WGS sequence"/>
</dbReference>